<dbReference type="Pfam" id="PF00041">
    <property type="entry name" value="fn3"/>
    <property type="match status" value="1"/>
</dbReference>
<dbReference type="InterPro" id="IPR051795">
    <property type="entry name" value="Glycosyl_Hydrlase_43"/>
</dbReference>
<dbReference type="PROSITE" id="PS51257">
    <property type="entry name" value="PROKAR_LIPOPROTEIN"/>
    <property type="match status" value="1"/>
</dbReference>
<dbReference type="SUPFAM" id="SSF49785">
    <property type="entry name" value="Galactose-binding domain-like"/>
    <property type="match status" value="1"/>
</dbReference>
<keyword evidence="2 7" id="KW-0378">Hydrolase</keyword>
<evidence type="ECO:0000256" key="3">
    <source>
        <dbReference type="ARBA" id="ARBA00023295"/>
    </source>
</evidence>
<sequence>MKRIILPFVVICLLASCAENPSKQETSAPETAEKSFETYCNPIDIDYTYMSHYRAKNNVSYRSGADPAIVNFKGKYYLFVTRSHGYWVSDDMSNWKFIRPQSWYFNGSNAPAAAVKDDKIIVLGDPSGRGAVIETDNPDIGDWKTNFAVINPPGGVQDPNLFVDDDGKVYLYEESSNKWPIRVVELDPDNYYVPKGEEKDLFNLEPEKHGWERFGQDHKSDLKPFIEGPWMVKHDGKYYLEYGAPGTQWNVYADGVYTSDSPLGPFTYAPYNPIAYKPGGFLKGSGHGSTVQDNNGNYWHYSTMAISVNYKFERRIGMYPAGFEEDGQMYVNTAYGDYPHYLPDTEVKDHKHRFTGWMLLSYQKPVKTNSGEVNMDLNVVDESEGGYMQEQIREFDITQINDEEIRSYWVSEANNDSIYVEIDLEKPMDVKAIQINFQDFNSEIFGRPDTLKQQFVIKASLDGKNWETVADYSQNQQDMPHGYVELKKPVEARYVRYEHVHCTNKFLAISELRVFGNGKEAAPATPAKFTAKRQSDRRNTDLSWNPVEGATGYVIYWGISKDKLNLSALMYSQNEYELRALNTDQDYYYQVEAFDENGISQKSEVLYTE</sequence>
<dbReference type="PROSITE" id="PS50022">
    <property type="entry name" value="FA58C_3"/>
    <property type="match status" value="1"/>
</dbReference>
<feature type="chain" id="PRO_5021881740" evidence="4">
    <location>
        <begin position="19"/>
        <end position="609"/>
    </location>
</feature>
<dbReference type="PROSITE" id="PS50853">
    <property type="entry name" value="FN3"/>
    <property type="match status" value="1"/>
</dbReference>
<dbReference type="SUPFAM" id="SSF75005">
    <property type="entry name" value="Arabinanase/levansucrase/invertase"/>
    <property type="match status" value="1"/>
</dbReference>
<dbReference type="InterPro" id="IPR003961">
    <property type="entry name" value="FN3_dom"/>
</dbReference>
<dbReference type="InterPro" id="IPR023296">
    <property type="entry name" value="Glyco_hydro_beta-prop_sf"/>
</dbReference>
<dbReference type="CDD" id="cd08982">
    <property type="entry name" value="GH43-like"/>
    <property type="match status" value="1"/>
</dbReference>
<keyword evidence="8" id="KW-1185">Reference proteome</keyword>
<dbReference type="Gene3D" id="2.115.10.20">
    <property type="entry name" value="Glycosyl hydrolase domain, family 43"/>
    <property type="match status" value="1"/>
</dbReference>
<organism evidence="7 8">
    <name type="scientific">Echinicola soli</name>
    <dbReference type="NCBI Taxonomy" id="2591634"/>
    <lineage>
        <taxon>Bacteria</taxon>
        <taxon>Pseudomonadati</taxon>
        <taxon>Bacteroidota</taxon>
        <taxon>Cytophagia</taxon>
        <taxon>Cytophagales</taxon>
        <taxon>Cyclobacteriaceae</taxon>
        <taxon>Echinicola</taxon>
    </lineage>
</organism>
<accession>A0A514CFG1</accession>
<dbReference type="Gene3D" id="2.60.40.10">
    <property type="entry name" value="Immunoglobulins"/>
    <property type="match status" value="1"/>
</dbReference>
<dbReference type="EMBL" id="CP041253">
    <property type="protein sequence ID" value="QDH78536.1"/>
    <property type="molecule type" value="Genomic_DNA"/>
</dbReference>
<dbReference type="OrthoDB" id="9801455at2"/>
<dbReference type="InterPro" id="IPR013783">
    <property type="entry name" value="Ig-like_fold"/>
</dbReference>
<evidence type="ECO:0000313" key="8">
    <source>
        <dbReference type="Proteomes" id="UP000316614"/>
    </source>
</evidence>
<feature type="domain" description="F5/8 type C" evidence="5">
    <location>
        <begin position="361"/>
        <end position="517"/>
    </location>
</feature>
<dbReference type="InterPro" id="IPR006710">
    <property type="entry name" value="Glyco_hydro_43"/>
</dbReference>
<dbReference type="GO" id="GO:0004553">
    <property type="term" value="F:hydrolase activity, hydrolyzing O-glycosyl compounds"/>
    <property type="evidence" value="ECO:0007669"/>
    <property type="project" value="InterPro"/>
</dbReference>
<evidence type="ECO:0000259" key="5">
    <source>
        <dbReference type="PROSITE" id="PS50022"/>
    </source>
</evidence>
<evidence type="ECO:0000256" key="4">
    <source>
        <dbReference type="SAM" id="SignalP"/>
    </source>
</evidence>
<dbReference type="GO" id="GO:0005975">
    <property type="term" value="P:carbohydrate metabolic process"/>
    <property type="evidence" value="ECO:0007669"/>
    <property type="project" value="InterPro"/>
</dbReference>
<keyword evidence="3" id="KW-0326">Glycosidase</keyword>
<dbReference type="AlphaFoldDB" id="A0A514CFG1"/>
<feature type="domain" description="Fibronectin type-III" evidence="6">
    <location>
        <begin position="525"/>
        <end position="609"/>
    </location>
</feature>
<proteinExistence type="inferred from homology"/>
<feature type="signal peptide" evidence="4">
    <location>
        <begin position="1"/>
        <end position="18"/>
    </location>
</feature>
<evidence type="ECO:0000256" key="2">
    <source>
        <dbReference type="ARBA" id="ARBA00022801"/>
    </source>
</evidence>
<dbReference type="Pfam" id="PF04616">
    <property type="entry name" value="Glyco_hydro_43"/>
    <property type="match status" value="1"/>
</dbReference>
<dbReference type="KEGG" id="echi:FKX85_05620"/>
<protein>
    <submittedName>
        <fullName evidence="7">Family 43 glycosylhydrolase</fullName>
    </submittedName>
</protein>
<dbReference type="InterPro" id="IPR000421">
    <property type="entry name" value="FA58C"/>
</dbReference>
<dbReference type="InterPro" id="IPR008979">
    <property type="entry name" value="Galactose-bd-like_sf"/>
</dbReference>
<name>A0A514CFG1_9BACT</name>
<evidence type="ECO:0000259" key="6">
    <source>
        <dbReference type="PROSITE" id="PS50853"/>
    </source>
</evidence>
<evidence type="ECO:0000256" key="1">
    <source>
        <dbReference type="ARBA" id="ARBA00009865"/>
    </source>
</evidence>
<dbReference type="PANTHER" id="PTHR42812:SF14">
    <property type="entry name" value="SECRETED PROTEIN"/>
    <property type="match status" value="1"/>
</dbReference>
<dbReference type="InterPro" id="IPR036116">
    <property type="entry name" value="FN3_sf"/>
</dbReference>
<evidence type="ECO:0000313" key="7">
    <source>
        <dbReference type="EMBL" id="QDH78536.1"/>
    </source>
</evidence>
<dbReference type="Gene3D" id="2.60.120.260">
    <property type="entry name" value="Galactose-binding domain-like"/>
    <property type="match status" value="1"/>
</dbReference>
<reference evidence="7 8" key="1">
    <citation type="submission" date="2019-06" db="EMBL/GenBank/DDBJ databases">
        <title>Echinicola alkalisoli sp. nov. isolated from saline soil.</title>
        <authorList>
            <person name="Sun J.-Q."/>
            <person name="Xu L."/>
        </authorList>
    </citation>
    <scope>NUCLEOTIDE SEQUENCE [LARGE SCALE GENOMIC DNA]</scope>
    <source>
        <strain evidence="7 8">LN3S3</strain>
    </source>
</reference>
<dbReference type="RefSeq" id="WP_141613792.1">
    <property type="nucleotide sequence ID" value="NZ_CP041253.1"/>
</dbReference>
<dbReference type="PANTHER" id="PTHR42812">
    <property type="entry name" value="BETA-XYLOSIDASE"/>
    <property type="match status" value="1"/>
</dbReference>
<dbReference type="SUPFAM" id="SSF49265">
    <property type="entry name" value="Fibronectin type III"/>
    <property type="match status" value="1"/>
</dbReference>
<comment type="similarity">
    <text evidence="1">Belongs to the glycosyl hydrolase 43 family.</text>
</comment>
<dbReference type="Proteomes" id="UP000316614">
    <property type="component" value="Chromosome"/>
</dbReference>
<gene>
    <name evidence="7" type="ORF">FKX85_05620</name>
</gene>
<dbReference type="CDD" id="cd00063">
    <property type="entry name" value="FN3"/>
    <property type="match status" value="1"/>
</dbReference>
<dbReference type="Pfam" id="PF00754">
    <property type="entry name" value="F5_F8_type_C"/>
    <property type="match status" value="1"/>
</dbReference>
<keyword evidence="4" id="KW-0732">Signal</keyword>